<dbReference type="SUPFAM" id="SSF55326">
    <property type="entry name" value="PurM N-terminal domain-like"/>
    <property type="match status" value="1"/>
</dbReference>
<reference evidence="4 5" key="1">
    <citation type="submission" date="2018-03" db="EMBL/GenBank/DDBJ databases">
        <title>Genomic Encyclopedia of Archaeal and Bacterial Type Strains, Phase II (KMG-II): from individual species to whole genera.</title>
        <authorList>
            <person name="Goeker M."/>
        </authorList>
    </citation>
    <scope>NUCLEOTIDE SEQUENCE [LARGE SCALE GENOMIC DNA]</scope>
    <source>
        <strain evidence="4 5">DSM 100065</strain>
    </source>
</reference>
<feature type="binding site" evidence="1">
    <location>
        <position position="115"/>
    </location>
    <ligand>
        <name>ATP</name>
        <dbReference type="ChEBI" id="CHEBI:30616"/>
    </ligand>
</feature>
<dbReference type="GO" id="GO:0009030">
    <property type="term" value="F:thiamine-phosphate kinase activity"/>
    <property type="evidence" value="ECO:0007669"/>
    <property type="project" value="UniProtKB-UniRule"/>
</dbReference>
<feature type="binding site" evidence="1">
    <location>
        <position position="20"/>
    </location>
    <ligand>
        <name>substrate</name>
    </ligand>
</feature>
<dbReference type="PANTHER" id="PTHR30270:SF0">
    <property type="entry name" value="THIAMINE-MONOPHOSPHATE KINASE"/>
    <property type="match status" value="1"/>
</dbReference>
<comment type="pathway">
    <text evidence="1">Cofactor biosynthesis; thiamine diphosphate biosynthesis; thiamine diphosphate from thiamine phosphate: step 1/1.</text>
</comment>
<feature type="binding site" evidence="1">
    <location>
        <position position="177"/>
    </location>
    <ligand>
        <name>Mg(2+)</name>
        <dbReference type="ChEBI" id="CHEBI:18420"/>
        <label>3</label>
    </ligand>
</feature>
<feature type="domain" description="PurM-like N-terminal" evidence="3">
    <location>
        <begin position="5"/>
        <end position="105"/>
    </location>
</feature>
<dbReference type="NCBIfam" id="TIGR01379">
    <property type="entry name" value="thiL"/>
    <property type="match status" value="1"/>
</dbReference>
<feature type="binding site" evidence="1">
    <location>
        <position position="13"/>
    </location>
    <ligand>
        <name>Mg(2+)</name>
        <dbReference type="ChEBI" id="CHEBI:18420"/>
        <label>2</label>
    </ligand>
</feature>
<comment type="function">
    <text evidence="1">Catalyzes the ATP-dependent phosphorylation of thiamine-monophosphate (TMP) to form thiamine-pyrophosphate (TPP), the active form of vitamin B1.</text>
</comment>
<dbReference type="Proteomes" id="UP000237752">
    <property type="component" value="Unassembled WGS sequence"/>
</dbReference>
<feature type="binding site" evidence="1">
    <location>
        <position position="180"/>
    </location>
    <ligand>
        <name>Mg(2+)</name>
        <dbReference type="ChEBI" id="CHEBI:18420"/>
        <label>5</label>
    </ligand>
</feature>
<name>A0A2T1A4G4_9ACTN</name>
<dbReference type="HAMAP" id="MF_02128">
    <property type="entry name" value="TMP_kinase"/>
    <property type="match status" value="1"/>
</dbReference>
<evidence type="ECO:0000256" key="1">
    <source>
        <dbReference type="HAMAP-Rule" id="MF_02128"/>
    </source>
</evidence>
<feature type="binding site" evidence="1">
    <location>
        <position position="13"/>
    </location>
    <ligand>
        <name>Mg(2+)</name>
        <dbReference type="ChEBI" id="CHEBI:18420"/>
        <label>1</label>
    </ligand>
</feature>
<dbReference type="NCBIfam" id="NF004351">
    <property type="entry name" value="PRK05731.1-4"/>
    <property type="match status" value="1"/>
</dbReference>
<comment type="caution">
    <text evidence="1">Lacks conserved residue(s) required for the propagation of feature annotation.</text>
</comment>
<dbReference type="Pfam" id="PF00586">
    <property type="entry name" value="AIRS"/>
    <property type="match status" value="1"/>
</dbReference>
<dbReference type="GO" id="GO:0009229">
    <property type="term" value="P:thiamine diphosphate biosynthetic process"/>
    <property type="evidence" value="ECO:0007669"/>
    <property type="project" value="UniProtKB-UniRule"/>
</dbReference>
<feature type="region of interest" description="Disordered" evidence="2">
    <location>
        <begin position="261"/>
        <end position="281"/>
    </location>
</feature>
<sequence>MSAPDGRVVVTTDVLVEGRHFRRDWGSGEDTGRRAAAANLADIVAMGAVPTGIVVGLACPAELEIAWVEAFSDGLRDECALVGASVIGGDISRSDAIFISVTAFGDLEERAPVLRGGAGVGDVVALCGRTGYAAAGLAILSRGFRAGKAFIDAYRRPEPPYAEGKSAALAGATSMCDVSDGLIQDLGHIAAASGVQIDLQRAAFDVPSRMVEIGSALGQDPLGWVLGGGDDHALVATFPSSGSVPDGWQVVGTTLRAADRDDAPPVTIDGEAPTMAGWNHF</sequence>
<evidence type="ECO:0000256" key="2">
    <source>
        <dbReference type="SAM" id="MobiDB-lite"/>
    </source>
</evidence>
<dbReference type="PANTHER" id="PTHR30270">
    <property type="entry name" value="THIAMINE-MONOPHOSPHATE KINASE"/>
    <property type="match status" value="1"/>
</dbReference>
<dbReference type="AlphaFoldDB" id="A0A2T1A4G4"/>
<feature type="binding site" evidence="1">
    <location>
        <position position="278"/>
    </location>
    <ligand>
        <name>substrate</name>
    </ligand>
</feature>
<dbReference type="PIRSF" id="PIRSF005303">
    <property type="entry name" value="Thiam_monoph_kin"/>
    <property type="match status" value="1"/>
</dbReference>
<proteinExistence type="inferred from homology"/>
<organism evidence="4 5">
    <name type="scientific">Antricoccus suffuscus</name>
    <dbReference type="NCBI Taxonomy" id="1629062"/>
    <lineage>
        <taxon>Bacteria</taxon>
        <taxon>Bacillati</taxon>
        <taxon>Actinomycetota</taxon>
        <taxon>Actinomycetes</taxon>
        <taxon>Geodermatophilales</taxon>
        <taxon>Antricoccaceae</taxon>
        <taxon>Antricoccus</taxon>
    </lineage>
</organism>
<dbReference type="EC" id="2.7.4.16" evidence="1"/>
<dbReference type="UniPathway" id="UPA00060">
    <property type="reaction ID" value="UER00142"/>
</dbReference>
<dbReference type="InterPro" id="IPR036676">
    <property type="entry name" value="PurM-like_C_sf"/>
</dbReference>
<dbReference type="InterPro" id="IPR036921">
    <property type="entry name" value="PurM-like_N_sf"/>
</dbReference>
<evidence type="ECO:0000313" key="4">
    <source>
        <dbReference type="EMBL" id="PRZ43492.1"/>
    </source>
</evidence>
<feature type="binding site" evidence="1">
    <location>
        <position position="11"/>
    </location>
    <ligand>
        <name>Mg(2+)</name>
        <dbReference type="ChEBI" id="CHEBI:18420"/>
        <label>4</label>
    </ligand>
</feature>
<dbReference type="Gene3D" id="3.90.650.10">
    <property type="entry name" value="PurM-like C-terminal domain"/>
    <property type="match status" value="1"/>
</dbReference>
<dbReference type="GO" id="GO:0005524">
    <property type="term" value="F:ATP binding"/>
    <property type="evidence" value="ECO:0007669"/>
    <property type="project" value="UniProtKB-UniRule"/>
</dbReference>
<feature type="binding site" evidence="1">
    <location>
        <position position="179"/>
    </location>
    <ligand>
        <name>ATP</name>
        <dbReference type="ChEBI" id="CHEBI:30616"/>
    </ligand>
</feature>
<gene>
    <name evidence="1" type="primary">thiL</name>
    <name evidence="4" type="ORF">CLV47_102180</name>
</gene>
<keyword evidence="5" id="KW-1185">Reference proteome</keyword>
<comment type="catalytic activity">
    <reaction evidence="1">
        <text>thiamine phosphate + ATP = thiamine diphosphate + ADP</text>
        <dbReference type="Rhea" id="RHEA:15913"/>
        <dbReference type="ChEBI" id="CHEBI:30616"/>
        <dbReference type="ChEBI" id="CHEBI:37575"/>
        <dbReference type="ChEBI" id="CHEBI:58937"/>
        <dbReference type="ChEBI" id="CHEBI:456216"/>
        <dbReference type="EC" id="2.7.4.16"/>
    </reaction>
</comment>
<keyword evidence="1" id="KW-0067">ATP-binding</keyword>
<keyword evidence="1" id="KW-0547">Nucleotide-binding</keyword>
<feature type="binding site" evidence="1">
    <location>
        <position position="230"/>
    </location>
    <ligand>
        <name>substrate</name>
    </ligand>
</feature>
<evidence type="ECO:0000259" key="3">
    <source>
        <dbReference type="Pfam" id="PF00586"/>
    </source>
</evidence>
<comment type="similarity">
    <text evidence="1">Belongs to the thiamine-monophosphate kinase family.</text>
</comment>
<dbReference type="InterPro" id="IPR016188">
    <property type="entry name" value="PurM-like_N"/>
</dbReference>
<comment type="miscellaneous">
    <text evidence="1">Reaction mechanism of ThiL seems to utilize a direct, inline transfer of the gamma-phosphate of ATP to TMP rather than a phosphorylated enzyme intermediate.</text>
</comment>
<keyword evidence="1 4" id="KW-0418">Kinase</keyword>
<feature type="binding site" evidence="1">
    <location>
        <position position="42"/>
    </location>
    <ligand>
        <name>Mg(2+)</name>
        <dbReference type="ChEBI" id="CHEBI:18420"/>
        <label>2</label>
    </ligand>
</feature>
<dbReference type="Gene3D" id="3.30.1330.10">
    <property type="entry name" value="PurM-like, N-terminal domain"/>
    <property type="match status" value="1"/>
</dbReference>
<dbReference type="CDD" id="cd02194">
    <property type="entry name" value="ThiL"/>
    <property type="match status" value="1"/>
</dbReference>
<feature type="binding site" evidence="1">
    <location>
        <position position="12"/>
    </location>
    <ligand>
        <name>Mg(2+)</name>
        <dbReference type="ChEBI" id="CHEBI:18420"/>
        <label>1</label>
    </ligand>
</feature>
<protein>
    <recommendedName>
        <fullName evidence="1">Thiamine-monophosphate kinase</fullName>
        <shortName evidence="1">TMP kinase</shortName>
        <shortName evidence="1">Thiamine-phosphate kinase</shortName>
        <ecNumber evidence="1">2.7.4.16</ecNumber>
    </recommendedName>
</protein>
<feature type="binding site" evidence="1">
    <location>
        <position position="42"/>
    </location>
    <ligand>
        <name>Mg(2+)</name>
        <dbReference type="ChEBI" id="CHEBI:18420"/>
        <label>4</label>
    </ligand>
</feature>
<dbReference type="SUPFAM" id="SSF56042">
    <property type="entry name" value="PurM C-terminal domain-like"/>
    <property type="match status" value="1"/>
</dbReference>
<accession>A0A2T1A4G4</accession>
<dbReference type="EMBL" id="PVUE01000002">
    <property type="protein sequence ID" value="PRZ43492.1"/>
    <property type="molecule type" value="Genomic_DNA"/>
</dbReference>
<keyword evidence="1" id="KW-0460">Magnesium</keyword>
<dbReference type="InterPro" id="IPR006283">
    <property type="entry name" value="ThiL-like"/>
</dbReference>
<feature type="binding site" evidence="1">
    <location>
        <position position="42"/>
    </location>
    <ligand>
        <name>Mg(2+)</name>
        <dbReference type="ChEBI" id="CHEBI:18420"/>
        <label>3</label>
    </ligand>
</feature>
<dbReference type="GO" id="GO:0009228">
    <property type="term" value="P:thiamine biosynthetic process"/>
    <property type="evidence" value="ECO:0007669"/>
    <property type="project" value="UniProtKB-KW"/>
</dbReference>
<keyword evidence="1" id="KW-0808">Transferase</keyword>
<dbReference type="GO" id="GO:0000287">
    <property type="term" value="F:magnesium ion binding"/>
    <property type="evidence" value="ECO:0007669"/>
    <property type="project" value="UniProtKB-UniRule"/>
</dbReference>
<keyword evidence="1" id="KW-0784">Thiamine biosynthesis</keyword>
<feature type="binding site" evidence="1">
    <location>
        <begin position="89"/>
        <end position="90"/>
    </location>
    <ligand>
        <name>ATP</name>
        <dbReference type="ChEBI" id="CHEBI:30616"/>
    </ligand>
</feature>
<evidence type="ECO:0000313" key="5">
    <source>
        <dbReference type="Proteomes" id="UP000237752"/>
    </source>
</evidence>
<keyword evidence="1" id="KW-0479">Metal-binding</keyword>
<feature type="binding site" evidence="1">
    <location>
        <position position="90"/>
    </location>
    <ligand>
        <name>Mg(2+)</name>
        <dbReference type="ChEBI" id="CHEBI:18420"/>
        <label>1</label>
    </ligand>
</feature>
<comment type="caution">
    <text evidence="4">The sequence shown here is derived from an EMBL/GenBank/DDBJ whole genome shotgun (WGS) entry which is preliminary data.</text>
</comment>